<dbReference type="Pfam" id="PF00501">
    <property type="entry name" value="AMP-binding"/>
    <property type="match status" value="1"/>
</dbReference>
<reference evidence="3" key="1">
    <citation type="journal article" date="2019" name="Int. J. Syst. Evol. Microbiol.">
        <title>The Global Catalogue of Microorganisms (GCM) 10K type strain sequencing project: providing services to taxonomists for standard genome sequencing and annotation.</title>
        <authorList>
            <consortium name="The Broad Institute Genomics Platform"/>
            <consortium name="The Broad Institute Genome Sequencing Center for Infectious Disease"/>
            <person name="Wu L."/>
            <person name="Ma J."/>
        </authorList>
    </citation>
    <scope>NUCLEOTIDE SEQUENCE [LARGE SCALE GENOMIC DNA]</scope>
    <source>
        <strain evidence="3">CGMCC 1.8957</strain>
    </source>
</reference>
<dbReference type="EMBL" id="BNAQ01000001">
    <property type="protein sequence ID" value="GHH06790.1"/>
    <property type="molecule type" value="Genomic_DNA"/>
</dbReference>
<proteinExistence type="predicted"/>
<dbReference type="SMART" id="SM01236">
    <property type="entry name" value="Haem_oxygenase_2"/>
    <property type="match status" value="1"/>
</dbReference>
<dbReference type="InterPro" id="IPR016084">
    <property type="entry name" value="Haem_Oase-like_multi-hlx"/>
</dbReference>
<gene>
    <name evidence="2" type="ORF">GCM10008023_00080</name>
</gene>
<organism evidence="2 3">
    <name type="scientific">Sphingomonas glacialis</name>
    <dbReference type="NCBI Taxonomy" id="658225"/>
    <lineage>
        <taxon>Bacteria</taxon>
        <taxon>Pseudomonadati</taxon>
        <taxon>Pseudomonadota</taxon>
        <taxon>Alphaproteobacteria</taxon>
        <taxon>Sphingomonadales</taxon>
        <taxon>Sphingomonadaceae</taxon>
        <taxon>Sphingomonas</taxon>
    </lineage>
</organism>
<feature type="domain" description="AMP-dependent synthetase/ligase" evidence="1">
    <location>
        <begin position="10"/>
        <end position="328"/>
    </location>
</feature>
<dbReference type="InterPro" id="IPR020845">
    <property type="entry name" value="AMP-binding_CS"/>
</dbReference>
<dbReference type="PROSITE" id="PS00455">
    <property type="entry name" value="AMP_BINDING"/>
    <property type="match status" value="1"/>
</dbReference>
<dbReference type="Pfam" id="PF14518">
    <property type="entry name" value="Haem_oxygenas_2"/>
    <property type="match status" value="1"/>
</dbReference>
<evidence type="ECO:0000259" key="1">
    <source>
        <dbReference type="Pfam" id="PF00501"/>
    </source>
</evidence>
<comment type="caution">
    <text evidence="2">The sequence shown here is derived from an EMBL/GenBank/DDBJ whole genome shotgun (WGS) entry which is preliminary data.</text>
</comment>
<accession>A0ABQ3LF27</accession>
<evidence type="ECO:0000313" key="3">
    <source>
        <dbReference type="Proteomes" id="UP000652430"/>
    </source>
</evidence>
<dbReference type="InterPro" id="IPR042099">
    <property type="entry name" value="ANL_N_sf"/>
</dbReference>
<dbReference type="PANTHER" id="PTHR43201">
    <property type="entry name" value="ACYL-COA SYNTHETASE"/>
    <property type="match status" value="1"/>
</dbReference>
<dbReference type="Gene3D" id="3.40.50.12780">
    <property type="entry name" value="N-terminal domain of ligase-like"/>
    <property type="match status" value="1"/>
</dbReference>
<dbReference type="Pfam" id="PF23562">
    <property type="entry name" value="AMP-binding_C_3"/>
    <property type="match status" value="1"/>
</dbReference>
<sequence>MSDLWKAILRHAAERPDRLALDGAEPLSWRALADALPGLTAFVSAEFEAGRPVATRVDHGVAECLLDLALIEARIPTIPLPAFFTPAQVEAALDHAGAAALISGPVALVRDPQGGFSFTAARKVRTAAALPEGTARITFSSGSTGDPKGICLSLDHLSQVAGAVVAQLGADHAGRHLPLLPPGILLENVAGFYATILAGGTYVALPQAAVGMADPFRPDFGAMLRAIDAHAITSLILVPEYLAGLVAAMTASGVRLPRLTLVAVGGARIEPKLLDAAAAVGLPVRQGYGLTECASVVALDDGATGSRGSVGRAIGANRIRLAEDGEILIDGPVYLGTVGAPRSPGPLATGDIGRIDDVGRLWIEGRKSALIVTSHGRNVSPEWVEGVLKADPAIAQVMVRGDGRATLDALIVPATPDADIATAVATANLTLPAYARVGAWQIVPPFLPSAGLLTGNGRLRRAAIDTAYPYRDAAAEQPFFDRLVAETREAQARFAMTPQLIAGLTGRISVPDYIAYLTQAYHHVRHTVPLMQEARARLAARPTLVRALDEYIEEETGHEQWILDDIAAAGGNRAGAAASAPSPATKAMVDHAYRTIREGNPAAFFGMVYVLEGTSIAMASHGAGAVKASLGLPEGAFHYLTSHGALDQDHMLFFERLMNRIDDPGDQAAIIAMARAMFGLFGGLFAGIELEAMRVAA</sequence>
<name>A0ABQ3LF27_9SPHN</name>
<protein>
    <recommendedName>
        <fullName evidence="1">AMP-dependent synthetase/ligase domain-containing protein</fullName>
    </recommendedName>
</protein>
<dbReference type="PANTHER" id="PTHR43201:SF32">
    <property type="entry name" value="2-SUCCINYLBENZOATE--COA LIGASE, CHLOROPLASTIC_PEROXISOMAL"/>
    <property type="match status" value="1"/>
</dbReference>
<dbReference type="Proteomes" id="UP000652430">
    <property type="component" value="Unassembled WGS sequence"/>
</dbReference>
<dbReference type="InterPro" id="IPR045851">
    <property type="entry name" value="AMP-bd_C_sf"/>
</dbReference>
<dbReference type="SUPFAM" id="SSF48613">
    <property type="entry name" value="Heme oxygenase-like"/>
    <property type="match status" value="1"/>
</dbReference>
<keyword evidence="3" id="KW-1185">Reference proteome</keyword>
<dbReference type="Gene3D" id="1.20.910.10">
    <property type="entry name" value="Heme oxygenase-like"/>
    <property type="match status" value="1"/>
</dbReference>
<dbReference type="SUPFAM" id="SSF56801">
    <property type="entry name" value="Acetyl-CoA synthetase-like"/>
    <property type="match status" value="1"/>
</dbReference>
<dbReference type="RefSeq" id="WP_189674602.1">
    <property type="nucleotide sequence ID" value="NZ_BNAQ01000001.1"/>
</dbReference>
<dbReference type="InterPro" id="IPR000873">
    <property type="entry name" value="AMP-dep_synth/lig_dom"/>
</dbReference>
<dbReference type="Gene3D" id="3.30.300.30">
    <property type="match status" value="1"/>
</dbReference>
<evidence type="ECO:0000313" key="2">
    <source>
        <dbReference type="EMBL" id="GHH06790.1"/>
    </source>
</evidence>